<dbReference type="SUPFAM" id="SSF53850">
    <property type="entry name" value="Periplasmic binding protein-like II"/>
    <property type="match status" value="1"/>
</dbReference>
<evidence type="ECO:0000256" key="1">
    <source>
        <dbReference type="ARBA" id="ARBA00005695"/>
    </source>
</evidence>
<dbReference type="Pfam" id="PF00496">
    <property type="entry name" value="SBP_bac_5"/>
    <property type="match status" value="1"/>
</dbReference>
<organism evidence="5">
    <name type="scientific">marine metagenome</name>
    <dbReference type="NCBI Taxonomy" id="408172"/>
    <lineage>
        <taxon>unclassified sequences</taxon>
        <taxon>metagenomes</taxon>
        <taxon>ecological metagenomes</taxon>
    </lineage>
</organism>
<dbReference type="PANTHER" id="PTHR30290">
    <property type="entry name" value="PERIPLASMIC BINDING COMPONENT OF ABC TRANSPORTER"/>
    <property type="match status" value="1"/>
</dbReference>
<feature type="domain" description="Solute-binding protein family 5" evidence="4">
    <location>
        <begin position="110"/>
        <end position="557"/>
    </location>
</feature>
<dbReference type="GO" id="GO:1904680">
    <property type="term" value="F:peptide transmembrane transporter activity"/>
    <property type="evidence" value="ECO:0007669"/>
    <property type="project" value="TreeGrafter"/>
</dbReference>
<dbReference type="GO" id="GO:0015833">
    <property type="term" value="P:peptide transport"/>
    <property type="evidence" value="ECO:0007669"/>
    <property type="project" value="TreeGrafter"/>
</dbReference>
<keyword evidence="2" id="KW-0813">Transport</keyword>
<dbReference type="InterPro" id="IPR039424">
    <property type="entry name" value="SBP_5"/>
</dbReference>
<keyword evidence="3" id="KW-0732">Signal</keyword>
<gene>
    <name evidence="5" type="ORF">METZ01_LOCUS95586</name>
</gene>
<evidence type="ECO:0000256" key="3">
    <source>
        <dbReference type="ARBA" id="ARBA00022729"/>
    </source>
</evidence>
<reference evidence="5" key="1">
    <citation type="submission" date="2018-05" db="EMBL/GenBank/DDBJ databases">
        <authorList>
            <person name="Lanie J.A."/>
            <person name="Ng W.-L."/>
            <person name="Kazmierczak K.M."/>
            <person name="Andrzejewski T.M."/>
            <person name="Davidsen T.M."/>
            <person name="Wayne K.J."/>
            <person name="Tettelin H."/>
            <person name="Glass J.I."/>
            <person name="Rusch D."/>
            <person name="Podicherti R."/>
            <person name="Tsui H.-C.T."/>
            <person name="Winkler M.E."/>
        </authorList>
    </citation>
    <scope>NUCLEOTIDE SEQUENCE</scope>
</reference>
<accession>A0A381VR15</accession>
<sequence>MKFIGKYMSAILALVALVAIVGVACGGDDEKAAPAASAPAAAAAAPAAAVPAAAPAASTVASDVGVTMAIREVSEQFGDFEVQTYGGSPGEENMGYFDHLLVHDGTDPLAPHAAKAWSINDAGNELTLTIRDDLKVNTPNMEGFVGKDFGYIKAADVAWNINRQNAVVNPSLGAAIGAQLGATFGECSAPAEYTVKCPMITDIFWGIPISEFDINDTTVRLDSKNAFDQMGAAAMQFVPVGSGPFTMGVWKPNDRGTVHAVPDHWIEPPHVGTFTVIQVPDTSSRVAMMQTGEADLGSIDFGRIRELETKGLKFIQTMSNKDTMTLSAIWPGNLWTDLNAKTEEAIEPWLSPVYEVDHPHIGCPWGDKCPYTDDNNPSGMSDMEQARLVRWGLSYAIDRQGIVDVLQGGLGTPIYLELMGPLFPGWQPDRTVNAAMIKANHEKYSGQSTTQASTVLGKGTDWIEYTEYDNAAEPGHEWPWKIPTDLEEAGRLLDLAGFPKGSDGVRFEISLNKYACETGDVCLEQADAVGAGWEELGVKTTLLTEEYGAVVVPRMRDRTQPWPVVKNCSVETANYPFDWPPPSADSTFSRPAWGCSFENRYLDYMYMEINGERDKAKREDLHLDMVDYYYYWQLYSGMVQPPRGVAANPETVVSWDSRSTAGGYWGRPQHIIPVK</sequence>
<proteinExistence type="inferred from homology"/>
<evidence type="ECO:0000259" key="4">
    <source>
        <dbReference type="Pfam" id="PF00496"/>
    </source>
</evidence>
<dbReference type="InterPro" id="IPR000914">
    <property type="entry name" value="SBP_5_dom"/>
</dbReference>
<evidence type="ECO:0000256" key="2">
    <source>
        <dbReference type="ARBA" id="ARBA00022448"/>
    </source>
</evidence>
<dbReference type="PROSITE" id="PS51257">
    <property type="entry name" value="PROKAR_LIPOPROTEIN"/>
    <property type="match status" value="1"/>
</dbReference>
<name>A0A381VR15_9ZZZZ</name>
<evidence type="ECO:0000313" key="5">
    <source>
        <dbReference type="EMBL" id="SVA42732.1"/>
    </source>
</evidence>
<dbReference type="Gene3D" id="3.10.105.10">
    <property type="entry name" value="Dipeptide-binding Protein, Domain 3"/>
    <property type="match status" value="1"/>
</dbReference>
<protein>
    <recommendedName>
        <fullName evidence="4">Solute-binding protein family 5 domain-containing protein</fullName>
    </recommendedName>
</protein>
<dbReference type="PANTHER" id="PTHR30290:SF9">
    <property type="entry name" value="OLIGOPEPTIDE-BINDING PROTEIN APPA"/>
    <property type="match status" value="1"/>
</dbReference>
<dbReference type="Gene3D" id="3.90.76.10">
    <property type="entry name" value="Dipeptide-binding Protein, Domain 1"/>
    <property type="match status" value="1"/>
</dbReference>
<dbReference type="EMBL" id="UINC01009533">
    <property type="protein sequence ID" value="SVA42732.1"/>
    <property type="molecule type" value="Genomic_DNA"/>
</dbReference>
<dbReference type="AlphaFoldDB" id="A0A381VR15"/>
<dbReference type="Gene3D" id="3.40.190.10">
    <property type="entry name" value="Periplasmic binding protein-like II"/>
    <property type="match status" value="1"/>
</dbReference>
<comment type="similarity">
    <text evidence="1">Belongs to the bacterial solute-binding protein 5 family.</text>
</comment>